<name>A0A9X2I7R8_9BACI</name>
<dbReference type="RefSeq" id="WP_250097352.1">
    <property type="nucleotide sequence ID" value="NZ_JAKRYL010000015.1"/>
</dbReference>
<evidence type="ECO:0000256" key="2">
    <source>
        <dbReference type="ARBA" id="ARBA00022679"/>
    </source>
</evidence>
<dbReference type="InterPro" id="IPR004165">
    <property type="entry name" value="CoA_trans_fam_I"/>
</dbReference>
<dbReference type="PANTHER" id="PTHR13707:SF57">
    <property type="entry name" value="SUCCINYL-COA:3-KETOACID COENZYME A TRANSFERASE SUBUNIT B-RELATED"/>
    <property type="match status" value="1"/>
</dbReference>
<dbReference type="AlphaFoldDB" id="A0A9X2I7R8"/>
<dbReference type="EMBL" id="JAKRYL010000015">
    <property type="protein sequence ID" value="MCL7748464.1"/>
    <property type="molecule type" value="Genomic_DNA"/>
</dbReference>
<dbReference type="NCBIfam" id="TIGR02428">
    <property type="entry name" value="pcaJ_scoB_fam"/>
    <property type="match status" value="1"/>
</dbReference>
<sequence length="224" mass="24114">MGMGVNIRERIAKRAAQEIKDGMMVNLGIGIPSLVANYLASECRVMFHAENGVLGIGKEPEKGKEDPTLCNAAGFPVTTVPGASYFDSAVAFGMIRSGYLDITILGGLEVSEQGDLANWIVPKKRVPGIGGAMELAKKAKKVIVVMNHTNKKGDAKIVKQCRLPLTAKACVNLIITDMAVIEVTEQGLLLKEVMEPYSTEEVIEATEAHLLVPGEVKIVKRKLD</sequence>
<evidence type="ECO:0000256" key="1">
    <source>
        <dbReference type="ARBA" id="ARBA00007047"/>
    </source>
</evidence>
<dbReference type="Gene3D" id="3.40.1080.10">
    <property type="entry name" value="Glutaconate Coenzyme A-transferase"/>
    <property type="match status" value="1"/>
</dbReference>
<dbReference type="Pfam" id="PF01144">
    <property type="entry name" value="CoA_trans"/>
    <property type="match status" value="1"/>
</dbReference>
<dbReference type="SUPFAM" id="SSF100950">
    <property type="entry name" value="NagB/RpiA/CoA transferase-like"/>
    <property type="match status" value="1"/>
</dbReference>
<dbReference type="InterPro" id="IPR037171">
    <property type="entry name" value="NagB/RpiA_transferase-like"/>
</dbReference>
<dbReference type="Proteomes" id="UP001139150">
    <property type="component" value="Unassembled WGS sequence"/>
</dbReference>
<comment type="similarity">
    <text evidence="1">Belongs to the 3-oxoacid CoA-transferase subunit B family.</text>
</comment>
<evidence type="ECO:0000313" key="4">
    <source>
        <dbReference type="Proteomes" id="UP001139150"/>
    </source>
</evidence>
<dbReference type="InterPro" id="IPR012791">
    <property type="entry name" value="3-oxoacid_CoA-transf_B"/>
</dbReference>
<protein>
    <submittedName>
        <fullName evidence="3">3-oxoacid CoA-transferase subunit B</fullName>
    </submittedName>
</protein>
<dbReference type="PANTHER" id="PTHR13707">
    <property type="entry name" value="KETOACID-COENZYME A TRANSFERASE"/>
    <property type="match status" value="1"/>
</dbReference>
<evidence type="ECO:0000313" key="3">
    <source>
        <dbReference type="EMBL" id="MCL7748464.1"/>
    </source>
</evidence>
<dbReference type="SMART" id="SM00882">
    <property type="entry name" value="CoA_trans"/>
    <property type="match status" value="1"/>
</dbReference>
<gene>
    <name evidence="3" type="ORF">MF646_15145</name>
</gene>
<proteinExistence type="inferred from homology"/>
<accession>A0A9X2I7R8</accession>
<keyword evidence="2" id="KW-0808">Transferase</keyword>
<dbReference type="GO" id="GO:0008410">
    <property type="term" value="F:CoA-transferase activity"/>
    <property type="evidence" value="ECO:0007669"/>
    <property type="project" value="InterPro"/>
</dbReference>
<organism evidence="3 4">
    <name type="scientific">Halalkalibacter alkaliphilus</name>
    <dbReference type="NCBI Taxonomy" id="2917993"/>
    <lineage>
        <taxon>Bacteria</taxon>
        <taxon>Bacillati</taxon>
        <taxon>Bacillota</taxon>
        <taxon>Bacilli</taxon>
        <taxon>Bacillales</taxon>
        <taxon>Bacillaceae</taxon>
        <taxon>Halalkalibacter</taxon>
    </lineage>
</organism>
<keyword evidence="4" id="KW-1185">Reference proteome</keyword>
<comment type="caution">
    <text evidence="3">The sequence shown here is derived from an EMBL/GenBank/DDBJ whole genome shotgun (WGS) entry which is preliminary data.</text>
</comment>
<reference evidence="3" key="1">
    <citation type="submission" date="2022-02" db="EMBL/GenBank/DDBJ databases">
        <title>Halalkalibacter sp. nov. isolated from Lonar Lake, India.</title>
        <authorList>
            <person name="Joshi A."/>
            <person name="Thite S."/>
            <person name="Lodha T."/>
        </authorList>
    </citation>
    <scope>NUCLEOTIDE SEQUENCE</scope>
    <source>
        <strain evidence="3">MEB205</strain>
    </source>
</reference>